<keyword evidence="4" id="KW-0479">Metal-binding</keyword>
<dbReference type="FunFam" id="1.10.238.10:FF:000052">
    <property type="entry name" value="Guanylate cyclase activator 1A"/>
    <property type="match status" value="1"/>
</dbReference>
<name>V9LCK2_CALMI</name>
<feature type="domain" description="EF-hand" evidence="10">
    <location>
        <begin position="129"/>
        <end position="164"/>
    </location>
</feature>
<dbReference type="GO" id="GO:0001917">
    <property type="term" value="C:photoreceptor inner segment"/>
    <property type="evidence" value="ECO:0007669"/>
    <property type="project" value="TreeGrafter"/>
</dbReference>
<dbReference type="Pfam" id="PF00036">
    <property type="entry name" value="EF-hand_1"/>
    <property type="match status" value="1"/>
</dbReference>
<feature type="domain" description="EF-hand" evidence="10">
    <location>
        <begin position="86"/>
        <end position="121"/>
    </location>
</feature>
<reference evidence="11" key="1">
    <citation type="journal article" date="2014" name="Nature">
        <title>Elephant shark genome provides unique insights into gnathostome evolution.</title>
        <authorList>
            <consortium name="International Elephant Shark Genome Sequencing Consortium"/>
            <person name="Venkatesh B."/>
            <person name="Lee A.P."/>
            <person name="Ravi V."/>
            <person name="Maurya A.K."/>
            <person name="Lian M.M."/>
            <person name="Swann J.B."/>
            <person name="Ohta Y."/>
            <person name="Flajnik M.F."/>
            <person name="Sutoh Y."/>
            <person name="Kasahara M."/>
            <person name="Hoon S."/>
            <person name="Gangu V."/>
            <person name="Roy S.W."/>
            <person name="Irimia M."/>
            <person name="Korzh V."/>
            <person name="Kondrychyn I."/>
            <person name="Lim Z.W."/>
            <person name="Tay B.H."/>
            <person name="Tohari S."/>
            <person name="Kong K.W."/>
            <person name="Ho S."/>
            <person name="Lorente-Galdos B."/>
            <person name="Quilez J."/>
            <person name="Marques-Bonet T."/>
            <person name="Raney B.J."/>
            <person name="Ingham P.W."/>
            <person name="Tay A."/>
            <person name="Hillier L.W."/>
            <person name="Minx P."/>
            <person name="Boehm T."/>
            <person name="Wilson R.K."/>
            <person name="Brenner S."/>
            <person name="Warren W.C."/>
        </authorList>
    </citation>
    <scope>NUCLEOTIDE SEQUENCE</scope>
    <source>
        <tissue evidence="11">Intestine</tissue>
    </source>
</reference>
<dbReference type="InterPro" id="IPR028846">
    <property type="entry name" value="Recoverin"/>
</dbReference>
<evidence type="ECO:0000256" key="7">
    <source>
        <dbReference type="ARBA" id="ARBA00023288"/>
    </source>
</evidence>
<keyword evidence="2" id="KW-0716">Sensory transduction</keyword>
<evidence type="ECO:0000256" key="9">
    <source>
        <dbReference type="ARBA" id="ARBA00033141"/>
    </source>
</evidence>
<dbReference type="SUPFAM" id="SSF47473">
    <property type="entry name" value="EF-hand"/>
    <property type="match status" value="1"/>
</dbReference>
<dbReference type="PANTHER" id="PTHR23055">
    <property type="entry name" value="CALCIUM BINDING PROTEINS"/>
    <property type="match status" value="1"/>
</dbReference>
<dbReference type="EMBL" id="JW877473">
    <property type="protein sequence ID" value="AFP09990.1"/>
    <property type="molecule type" value="mRNA"/>
</dbReference>
<feature type="domain" description="EF-hand" evidence="10">
    <location>
        <begin position="50"/>
        <end position="85"/>
    </location>
</feature>
<organism evidence="11">
    <name type="scientific">Callorhinchus milii</name>
    <name type="common">Ghost shark</name>
    <dbReference type="NCBI Taxonomy" id="7868"/>
    <lineage>
        <taxon>Eukaryota</taxon>
        <taxon>Metazoa</taxon>
        <taxon>Chordata</taxon>
        <taxon>Craniata</taxon>
        <taxon>Vertebrata</taxon>
        <taxon>Chondrichthyes</taxon>
        <taxon>Holocephali</taxon>
        <taxon>Chimaeriformes</taxon>
        <taxon>Callorhinchidae</taxon>
        <taxon>Callorhinchus</taxon>
    </lineage>
</organism>
<keyword evidence="8" id="KW-0844">Vision</keyword>
<dbReference type="SMART" id="SM00054">
    <property type="entry name" value="EFh"/>
    <property type="match status" value="3"/>
</dbReference>
<keyword evidence="5" id="KW-0677">Repeat</keyword>
<evidence type="ECO:0000256" key="1">
    <source>
        <dbReference type="ARBA" id="ARBA00014955"/>
    </source>
</evidence>
<dbReference type="Pfam" id="PF13499">
    <property type="entry name" value="EF-hand_7"/>
    <property type="match status" value="1"/>
</dbReference>
<dbReference type="PROSITE" id="PS00018">
    <property type="entry name" value="EF_HAND_1"/>
    <property type="match status" value="3"/>
</dbReference>
<evidence type="ECO:0000256" key="6">
    <source>
        <dbReference type="ARBA" id="ARBA00022837"/>
    </source>
</evidence>
<keyword evidence="7" id="KW-0449">Lipoprotein</keyword>
<dbReference type="InterPro" id="IPR018247">
    <property type="entry name" value="EF_Hand_1_Ca_BS"/>
</dbReference>
<evidence type="ECO:0000256" key="8">
    <source>
        <dbReference type="ARBA" id="ARBA00023305"/>
    </source>
</evidence>
<evidence type="ECO:0000313" key="11">
    <source>
        <dbReference type="EMBL" id="AFP09990.1"/>
    </source>
</evidence>
<proteinExistence type="evidence at transcript level"/>
<dbReference type="PANTHER" id="PTHR23055:SF13">
    <property type="entry name" value="GUANYLYL CYCLASE-ACTIVATING PROTEIN 1"/>
    <property type="match status" value="1"/>
</dbReference>
<dbReference type="Gene3D" id="1.10.238.10">
    <property type="entry name" value="EF-hand"/>
    <property type="match status" value="2"/>
</dbReference>
<dbReference type="PROSITE" id="PS50222">
    <property type="entry name" value="EF_HAND_2"/>
    <property type="match status" value="3"/>
</dbReference>
<dbReference type="InterPro" id="IPR011992">
    <property type="entry name" value="EF-hand-dom_pair"/>
</dbReference>
<dbReference type="GO" id="GO:0120199">
    <property type="term" value="C:cone photoreceptor outer segment"/>
    <property type="evidence" value="ECO:0007669"/>
    <property type="project" value="TreeGrafter"/>
</dbReference>
<dbReference type="CDD" id="cd00051">
    <property type="entry name" value="EFh"/>
    <property type="match status" value="2"/>
</dbReference>
<accession>V9LCK2</accession>
<dbReference type="AlphaFoldDB" id="V9LCK2"/>
<keyword evidence="6" id="KW-0106">Calcium</keyword>
<evidence type="ECO:0000256" key="3">
    <source>
        <dbReference type="ARBA" id="ARBA00022707"/>
    </source>
</evidence>
<dbReference type="GO" id="GO:0007601">
    <property type="term" value="P:visual perception"/>
    <property type="evidence" value="ECO:0007669"/>
    <property type="project" value="UniProtKB-KW"/>
</dbReference>
<evidence type="ECO:0000256" key="5">
    <source>
        <dbReference type="ARBA" id="ARBA00022737"/>
    </source>
</evidence>
<dbReference type="PRINTS" id="PR00450">
    <property type="entry name" value="RECOVERIN"/>
</dbReference>
<dbReference type="GO" id="GO:0008048">
    <property type="term" value="F:calcium sensitive guanylate cyclase activator activity"/>
    <property type="evidence" value="ECO:0007669"/>
    <property type="project" value="TreeGrafter"/>
</dbReference>
<evidence type="ECO:0000256" key="4">
    <source>
        <dbReference type="ARBA" id="ARBA00022723"/>
    </source>
</evidence>
<protein>
    <recommendedName>
        <fullName evidence="1">Guanylyl cyclase-activating protein 1</fullName>
    </recommendedName>
    <alternativeName>
        <fullName evidence="9">Guanylate cyclase activator 1A</fullName>
    </alternativeName>
</protein>
<sequence>MGNTSGNTVEELTACEISQWYKKFMCECPSGQLRLYEFKHFLGLKNLSPAANSYVEQMFNTFDMNQDGYIDFMEYVAALSLVLRGKVEQKLRWYFKIYDFNRNGTINKEELLHIVKAIRSINGREHETSAEEFTNMVFETMDINGDDELSLEEFLEGVQKDKLLLDFLTENLDLSHIVDVIQNNGKCTEK</sequence>
<evidence type="ECO:0000256" key="2">
    <source>
        <dbReference type="ARBA" id="ARBA00022606"/>
    </source>
</evidence>
<dbReference type="GO" id="GO:0005509">
    <property type="term" value="F:calcium ion binding"/>
    <property type="evidence" value="ECO:0007669"/>
    <property type="project" value="InterPro"/>
</dbReference>
<evidence type="ECO:0000259" key="10">
    <source>
        <dbReference type="PROSITE" id="PS50222"/>
    </source>
</evidence>
<dbReference type="InterPro" id="IPR002048">
    <property type="entry name" value="EF_hand_dom"/>
</dbReference>
<keyword evidence="3" id="KW-0519">Myristate</keyword>